<sequence length="107" mass="12471">MQKFYILDLGGTDVMLGMEWLTGLGDMEVNFQNQTLKWRKQEQNYIIQGDTALNEMDVPLKTVTNILQNTRDGYLQYCEGIEQEQKHITTQDETGNTMVEEFPEVFK</sequence>
<dbReference type="Proteomes" id="UP001152523">
    <property type="component" value="Unassembled WGS sequence"/>
</dbReference>
<gene>
    <name evidence="1" type="ORF">CEPIT_LOCUS11755</name>
</gene>
<keyword evidence="2" id="KW-1185">Reference proteome</keyword>
<evidence type="ECO:0000313" key="1">
    <source>
        <dbReference type="EMBL" id="CAH9091554.1"/>
    </source>
</evidence>
<organism evidence="1 2">
    <name type="scientific">Cuscuta epithymum</name>
    <dbReference type="NCBI Taxonomy" id="186058"/>
    <lineage>
        <taxon>Eukaryota</taxon>
        <taxon>Viridiplantae</taxon>
        <taxon>Streptophyta</taxon>
        <taxon>Embryophyta</taxon>
        <taxon>Tracheophyta</taxon>
        <taxon>Spermatophyta</taxon>
        <taxon>Magnoliopsida</taxon>
        <taxon>eudicotyledons</taxon>
        <taxon>Gunneridae</taxon>
        <taxon>Pentapetalae</taxon>
        <taxon>asterids</taxon>
        <taxon>lamiids</taxon>
        <taxon>Solanales</taxon>
        <taxon>Convolvulaceae</taxon>
        <taxon>Cuscuteae</taxon>
        <taxon>Cuscuta</taxon>
        <taxon>Cuscuta subgen. Cuscuta</taxon>
    </lineage>
</organism>
<dbReference type="AlphaFoldDB" id="A0AAV0D7Z1"/>
<comment type="caution">
    <text evidence="1">The sequence shown here is derived from an EMBL/GenBank/DDBJ whole genome shotgun (WGS) entry which is preliminary data.</text>
</comment>
<evidence type="ECO:0000313" key="2">
    <source>
        <dbReference type="Proteomes" id="UP001152523"/>
    </source>
</evidence>
<accession>A0AAV0D7Z1</accession>
<proteinExistence type="predicted"/>
<reference evidence="1" key="1">
    <citation type="submission" date="2022-07" db="EMBL/GenBank/DDBJ databases">
        <authorList>
            <person name="Macas J."/>
            <person name="Novak P."/>
            <person name="Neumann P."/>
        </authorList>
    </citation>
    <scope>NUCLEOTIDE SEQUENCE</scope>
</reference>
<name>A0AAV0D7Z1_9ASTE</name>
<dbReference type="EMBL" id="CAMAPF010000069">
    <property type="protein sequence ID" value="CAH9091554.1"/>
    <property type="molecule type" value="Genomic_DNA"/>
</dbReference>
<protein>
    <submittedName>
        <fullName evidence="1">Uncharacterized protein</fullName>
    </submittedName>
</protein>